<dbReference type="EMBL" id="JBHSEC010000005">
    <property type="protein sequence ID" value="MFC4409875.1"/>
    <property type="molecule type" value="Genomic_DNA"/>
</dbReference>
<evidence type="ECO:0000256" key="1">
    <source>
        <dbReference type="SAM" id="MobiDB-lite"/>
    </source>
</evidence>
<keyword evidence="3" id="KW-1185">Reference proteome</keyword>
<gene>
    <name evidence="2" type="ORF">ACFOZY_05420</name>
</gene>
<organism evidence="2 3">
    <name type="scientific">Chungangia koreensis</name>
    <dbReference type="NCBI Taxonomy" id="752657"/>
    <lineage>
        <taxon>Bacteria</taxon>
        <taxon>Bacillati</taxon>
        <taxon>Bacillota</taxon>
        <taxon>Bacilli</taxon>
        <taxon>Lactobacillales</taxon>
        <taxon>Chungangia</taxon>
    </lineage>
</organism>
<protein>
    <submittedName>
        <fullName evidence="2">Uncharacterized protein</fullName>
    </submittedName>
</protein>
<dbReference type="Proteomes" id="UP001595817">
    <property type="component" value="Unassembled WGS sequence"/>
</dbReference>
<reference evidence="3" key="1">
    <citation type="journal article" date="2019" name="Int. J. Syst. Evol. Microbiol.">
        <title>The Global Catalogue of Microorganisms (GCM) 10K type strain sequencing project: providing services to taxonomists for standard genome sequencing and annotation.</title>
        <authorList>
            <consortium name="The Broad Institute Genomics Platform"/>
            <consortium name="The Broad Institute Genome Sequencing Center for Infectious Disease"/>
            <person name="Wu L."/>
            <person name="Ma J."/>
        </authorList>
    </citation>
    <scope>NUCLEOTIDE SEQUENCE [LARGE SCALE GENOMIC DNA]</scope>
    <source>
        <strain evidence="3">CCUG 59778</strain>
    </source>
</reference>
<dbReference type="RefSeq" id="WP_378153092.1">
    <property type="nucleotide sequence ID" value="NZ_JBHSEC010000005.1"/>
</dbReference>
<comment type="caution">
    <text evidence="2">The sequence shown here is derived from an EMBL/GenBank/DDBJ whole genome shotgun (WGS) entry which is preliminary data.</text>
</comment>
<name>A0ABV8X359_9LACT</name>
<sequence>MKTVTWELKETFHFPQLYGSPSNVPDIKIVPQSTNTVSGDSVRLNGIYHIAANVEFKPFEGTFPRPYDGVVIDFIEMQEEDNNGYFEYAVPLTVDIPRERIQNGYIPSLEVQDVKMHYPFPGCVEVGWTVACSYAEPADKAEEAVGMKGAATYTLEVDEELNMSDAVEVPTQTVVFESSSSSSSSSTSSTPDYEYESVETVFEESKSSAMDEEESIEEQHPVVQPVAVTQPVVHAVEVVDVAEDKSLAKKNQSELNFLNDLKDTYSVFTFRNDQI</sequence>
<evidence type="ECO:0000313" key="2">
    <source>
        <dbReference type="EMBL" id="MFC4409875.1"/>
    </source>
</evidence>
<feature type="region of interest" description="Disordered" evidence="1">
    <location>
        <begin position="176"/>
        <end position="208"/>
    </location>
</feature>
<feature type="compositionally biased region" description="Low complexity" evidence="1">
    <location>
        <begin position="178"/>
        <end position="190"/>
    </location>
</feature>
<proteinExistence type="predicted"/>
<evidence type="ECO:0000313" key="3">
    <source>
        <dbReference type="Proteomes" id="UP001595817"/>
    </source>
</evidence>
<accession>A0ABV8X359</accession>